<dbReference type="PANTHER" id="PTHR43522:SF2">
    <property type="entry name" value="TRANSKETOLASE 1-RELATED"/>
    <property type="match status" value="1"/>
</dbReference>
<evidence type="ECO:0000256" key="9">
    <source>
        <dbReference type="ARBA" id="ARBA00023052"/>
    </source>
</evidence>
<feature type="binding site" evidence="13">
    <location>
        <position position="458"/>
    </location>
    <ligand>
        <name>substrate</name>
    </ligand>
</feature>
<feature type="binding site" evidence="14">
    <location>
        <position position="434"/>
    </location>
    <ligand>
        <name>thiamine diphosphate</name>
        <dbReference type="ChEBI" id="CHEBI:58937"/>
    </ligand>
</feature>
<feature type="binding site" evidence="13">
    <location>
        <position position="466"/>
    </location>
    <ligand>
        <name>substrate</name>
    </ligand>
</feature>
<protein>
    <recommendedName>
        <fullName evidence="5 11">Transketolase</fullName>
        <ecNumber evidence="5 11">2.2.1.1</ecNumber>
    </recommendedName>
</protein>
<dbReference type="GO" id="GO:0004802">
    <property type="term" value="F:transketolase activity"/>
    <property type="evidence" value="ECO:0007669"/>
    <property type="project" value="UniProtKB-UniRule"/>
</dbReference>
<dbReference type="NCBIfam" id="TIGR00232">
    <property type="entry name" value="tktlase_bact"/>
    <property type="match status" value="1"/>
</dbReference>
<feature type="binding site" evidence="13">
    <location>
        <position position="354"/>
    </location>
    <ligand>
        <name>substrate</name>
    </ligand>
</feature>
<keyword evidence="7 15" id="KW-0479">Metal-binding</keyword>
<evidence type="ECO:0000313" key="19">
    <source>
        <dbReference type="Proteomes" id="UP000713222"/>
    </source>
</evidence>
<dbReference type="InterPro" id="IPR009014">
    <property type="entry name" value="Transketo_C/PFOR_II"/>
</dbReference>
<feature type="binding site" evidence="14">
    <location>
        <position position="68"/>
    </location>
    <ligand>
        <name>thiamine diphosphate</name>
        <dbReference type="ChEBI" id="CHEBI:58937"/>
    </ligand>
</feature>
<dbReference type="GO" id="GO:0009052">
    <property type="term" value="P:pentose-phosphate shunt, non-oxidative branch"/>
    <property type="evidence" value="ECO:0007669"/>
    <property type="project" value="UniProtKB-ARBA"/>
</dbReference>
<evidence type="ECO:0000256" key="5">
    <source>
        <dbReference type="ARBA" id="ARBA00013152"/>
    </source>
</evidence>
<accession>A0A964V4U0</accession>
<reference evidence="18" key="1">
    <citation type="submission" date="2018-10" db="EMBL/GenBank/DDBJ databases">
        <title>Iterative Subtractive Binning of Freshwater Chronoseries Metagenomes Recovers Nearly Complete Genomes from over Four Hundred Novel Species.</title>
        <authorList>
            <person name="Rodriguez-R L.M."/>
            <person name="Tsementzi D."/>
            <person name="Luo C."/>
            <person name="Konstantinidis K.T."/>
        </authorList>
    </citation>
    <scope>NUCLEOTIDE SEQUENCE</scope>
    <source>
        <strain evidence="18">WB7_6_001</strain>
    </source>
</reference>
<dbReference type="CDD" id="cd07033">
    <property type="entry name" value="TPP_PYR_DXS_TK_like"/>
    <property type="match status" value="1"/>
</dbReference>
<dbReference type="SUPFAM" id="SSF52518">
    <property type="entry name" value="Thiamin diphosphate-binding fold (THDP-binding)"/>
    <property type="match status" value="2"/>
</dbReference>
<feature type="binding site" evidence="13">
    <location>
        <position position="470"/>
    </location>
    <ligand>
        <name>substrate</name>
    </ligand>
</feature>
<evidence type="ECO:0000256" key="14">
    <source>
        <dbReference type="PIRSR" id="PIRSR605478-3"/>
    </source>
</evidence>
<evidence type="ECO:0000256" key="1">
    <source>
        <dbReference type="ARBA" id="ARBA00001913"/>
    </source>
</evidence>
<feature type="binding site" evidence="13">
    <location>
        <position position="381"/>
    </location>
    <ligand>
        <name>substrate</name>
    </ligand>
</feature>
<evidence type="ECO:0000259" key="17">
    <source>
        <dbReference type="SMART" id="SM00861"/>
    </source>
</evidence>
<comment type="catalytic activity">
    <reaction evidence="10">
        <text>D-sedoheptulose 7-phosphate + D-glyceraldehyde 3-phosphate = aldehydo-D-ribose 5-phosphate + D-xylulose 5-phosphate</text>
        <dbReference type="Rhea" id="RHEA:10508"/>
        <dbReference type="ChEBI" id="CHEBI:57483"/>
        <dbReference type="ChEBI" id="CHEBI:57737"/>
        <dbReference type="ChEBI" id="CHEBI:58273"/>
        <dbReference type="ChEBI" id="CHEBI:59776"/>
        <dbReference type="EC" id="2.2.1.1"/>
    </reaction>
</comment>
<proteinExistence type="inferred from homology"/>
<dbReference type="AlphaFoldDB" id="A0A964V4U0"/>
<comment type="cofactor">
    <cofactor evidence="2">
        <name>Co(2+)</name>
        <dbReference type="ChEBI" id="CHEBI:48828"/>
    </cofactor>
</comment>
<dbReference type="GO" id="GO:0046872">
    <property type="term" value="F:metal ion binding"/>
    <property type="evidence" value="ECO:0007669"/>
    <property type="project" value="UniProtKB-KW"/>
</dbReference>
<comment type="cofactor">
    <cofactor evidence="15">
        <name>Mg(2+)</name>
        <dbReference type="ChEBI" id="CHEBI:18420"/>
    </cofactor>
    <text evidence="15">Binds 1 Mg(2+) ion per subunit. Can also utilize other divalent metal cations, such as Ca(2+), Mn(2+) and Co(2+).</text>
</comment>
<dbReference type="FunFam" id="3.40.50.970:FF:000003">
    <property type="entry name" value="Transketolase"/>
    <property type="match status" value="1"/>
</dbReference>
<dbReference type="GO" id="GO:0005829">
    <property type="term" value="C:cytosol"/>
    <property type="evidence" value="ECO:0007669"/>
    <property type="project" value="TreeGrafter"/>
</dbReference>
<dbReference type="InterPro" id="IPR029061">
    <property type="entry name" value="THDP-binding"/>
</dbReference>
<dbReference type="SMART" id="SM00861">
    <property type="entry name" value="Transket_pyr"/>
    <property type="match status" value="1"/>
</dbReference>
<dbReference type="InterPro" id="IPR049557">
    <property type="entry name" value="Transketolase_CS"/>
</dbReference>
<feature type="binding site" evidence="15">
    <location>
        <position position="187"/>
    </location>
    <ligand>
        <name>Mg(2+)</name>
        <dbReference type="ChEBI" id="CHEBI:18420"/>
    </ligand>
</feature>
<dbReference type="InterPro" id="IPR033247">
    <property type="entry name" value="Transketolase_fam"/>
</dbReference>
<evidence type="ECO:0000256" key="6">
    <source>
        <dbReference type="ARBA" id="ARBA00022679"/>
    </source>
</evidence>
<dbReference type="FunFam" id="3.40.50.920:FF:000003">
    <property type="entry name" value="Transketolase"/>
    <property type="match status" value="1"/>
</dbReference>
<keyword evidence="6 18" id="KW-0808">Transferase</keyword>
<feature type="binding site" evidence="14">
    <location>
        <begin position="117"/>
        <end position="119"/>
    </location>
    <ligand>
        <name>thiamine diphosphate</name>
        <dbReference type="ChEBI" id="CHEBI:58937"/>
    </ligand>
</feature>
<dbReference type="InterPro" id="IPR005478">
    <property type="entry name" value="Transketolase_bac-like"/>
</dbReference>
<gene>
    <name evidence="18" type="primary">tkt</name>
    <name evidence="18" type="ORF">EBV32_02305</name>
</gene>
<evidence type="ECO:0000256" key="12">
    <source>
        <dbReference type="PIRSR" id="PIRSR605478-1"/>
    </source>
</evidence>
<dbReference type="Pfam" id="PF02779">
    <property type="entry name" value="Transket_pyr"/>
    <property type="match status" value="1"/>
</dbReference>
<feature type="binding site" evidence="13">
    <location>
        <position position="28"/>
    </location>
    <ligand>
        <name>substrate</name>
    </ligand>
</feature>
<comment type="cofactor">
    <cofactor evidence="14">
        <name>thiamine diphosphate</name>
        <dbReference type="ChEBI" id="CHEBI:58937"/>
    </cofactor>
    <text evidence="14">Binds 1 thiamine pyrophosphate per subunit. During the reaction, the substrate forms a covalent intermediate with the cofactor.</text>
</comment>
<evidence type="ECO:0000256" key="10">
    <source>
        <dbReference type="ARBA" id="ARBA00049473"/>
    </source>
</evidence>
<dbReference type="PANTHER" id="PTHR43522">
    <property type="entry name" value="TRANSKETOLASE"/>
    <property type="match status" value="1"/>
</dbReference>
<name>A0A964V4U0_9PROT</name>
<comment type="caution">
    <text evidence="18">The sequence shown here is derived from an EMBL/GenBank/DDBJ whole genome shotgun (WGS) entry which is preliminary data.</text>
</comment>
<comment type="cofactor">
    <cofactor evidence="1">
        <name>Ca(2+)</name>
        <dbReference type="ChEBI" id="CHEBI:29108"/>
    </cofactor>
</comment>
<evidence type="ECO:0000256" key="11">
    <source>
        <dbReference type="NCBIfam" id="TIGR00232"/>
    </source>
</evidence>
<evidence type="ECO:0000256" key="8">
    <source>
        <dbReference type="ARBA" id="ARBA00022842"/>
    </source>
</evidence>
<dbReference type="Gene3D" id="3.40.50.970">
    <property type="match status" value="2"/>
</dbReference>
<dbReference type="InterPro" id="IPR055152">
    <property type="entry name" value="Transketolase-like_C_2"/>
</dbReference>
<feature type="binding site" evidence="14">
    <location>
        <position position="259"/>
    </location>
    <ligand>
        <name>thiamine diphosphate</name>
        <dbReference type="ChEBI" id="CHEBI:58937"/>
    </ligand>
</feature>
<dbReference type="EMBL" id="RGET01000023">
    <property type="protein sequence ID" value="NBN87909.1"/>
    <property type="molecule type" value="Genomic_DNA"/>
</dbReference>
<evidence type="ECO:0000256" key="7">
    <source>
        <dbReference type="ARBA" id="ARBA00022723"/>
    </source>
</evidence>
<evidence type="ECO:0000313" key="18">
    <source>
        <dbReference type="EMBL" id="NBN87909.1"/>
    </source>
</evidence>
<dbReference type="Pfam" id="PF22613">
    <property type="entry name" value="Transketolase_C_1"/>
    <property type="match status" value="1"/>
</dbReference>
<feature type="binding site" evidence="15">
    <location>
        <position position="155"/>
    </location>
    <ligand>
        <name>Mg(2+)</name>
        <dbReference type="ChEBI" id="CHEBI:18420"/>
    </ligand>
</feature>
<dbReference type="PROSITE" id="PS00801">
    <property type="entry name" value="TRANSKETOLASE_1"/>
    <property type="match status" value="1"/>
</dbReference>
<dbReference type="Proteomes" id="UP000713222">
    <property type="component" value="Unassembled WGS sequence"/>
</dbReference>
<dbReference type="InterPro" id="IPR005475">
    <property type="entry name" value="Transketolase-like_Pyr-bd"/>
</dbReference>
<feature type="binding site" evidence="13">
    <location>
        <position position="517"/>
    </location>
    <ligand>
        <name>substrate</name>
    </ligand>
</feature>
<feature type="site" description="Important for catalytic activity" evidence="16">
    <location>
        <position position="259"/>
    </location>
</feature>
<feature type="binding site" evidence="14">
    <location>
        <position position="156"/>
    </location>
    <ligand>
        <name>thiamine diphosphate</name>
        <dbReference type="ChEBI" id="CHEBI:58937"/>
    </ligand>
</feature>
<evidence type="ECO:0000256" key="15">
    <source>
        <dbReference type="PIRSR" id="PIRSR605478-4"/>
    </source>
</evidence>
<dbReference type="InterPro" id="IPR005474">
    <property type="entry name" value="Transketolase_N"/>
</dbReference>
<evidence type="ECO:0000256" key="13">
    <source>
        <dbReference type="PIRSR" id="PIRSR605478-2"/>
    </source>
</evidence>
<keyword evidence="9 14" id="KW-0786">Thiamine pyrophosphate</keyword>
<evidence type="ECO:0000256" key="3">
    <source>
        <dbReference type="ARBA" id="ARBA00007131"/>
    </source>
</evidence>
<evidence type="ECO:0000256" key="4">
    <source>
        <dbReference type="ARBA" id="ARBA00011738"/>
    </source>
</evidence>
<keyword evidence="8 15" id="KW-0460">Magnesium</keyword>
<organism evidence="18 19">
    <name type="scientific">Candidatus Fonsibacter lacus</name>
    <dbReference type="NCBI Taxonomy" id="2576439"/>
    <lineage>
        <taxon>Bacteria</taxon>
        <taxon>Pseudomonadati</taxon>
        <taxon>Pseudomonadota</taxon>
        <taxon>Alphaproteobacteria</taxon>
        <taxon>Candidatus Pelagibacterales</taxon>
        <taxon>Candidatus Pelagibacterales incertae sedis</taxon>
        <taxon>Candidatus Fonsibacter</taxon>
    </lineage>
</organism>
<evidence type="ECO:0000256" key="2">
    <source>
        <dbReference type="ARBA" id="ARBA00001941"/>
    </source>
</evidence>
<comment type="similarity">
    <text evidence="3">Belongs to the transketolase family.</text>
</comment>
<sequence>MAKNNYSDLANAIRFLSIDAVQKANSGHPGMPMGMADVTTILFKKFLKFNPHNPSWFNRDRFVLSAGHGSMLLYSVLYLSGYKTITIDDIKNFRQLNSICAGHPEYERDSGIETTTGPLGQGIANAVGFALAEEINREKFGDKICDHKTYVIAGDGCLMEGVSHEAMSLAGHLKLKNLILFFDNNSISIDGNTNLSISDDYKKRFASYNWDLIEINGHDHNQISKAISKVQKAKKPTVISCKTIIGYGSPNKSNTASVHGSPLGSAEIDLVRKKLKWKYPPFEIPENILKEWRKLIITGKKHEENWKKNFDKLEKNKKEELLRIKSGNLPKNFNEKISQIKDKFFENSKPIATRKSSEACLEAITTFIPELIGGSADLTGSNNTKSSSQKIINANNFNGTYIHYGIREHGMCGVMNGLALDQSTIPYGGTFLIFSDYCKPSIRLAALMKQRVIYVLTHDSIGLGEDGPTHQPIEQLFSLRSIPNLNVFRPADSIETLEAWELALKSNSSPSVLALTRQDLPMVRKKESKENLTQYGGYILSDSKNNNCNLIIIATGSEVEIALDVQKKLNEQNIESKVISMPCLELFEKQSKEYKNKILGKNSFTVTIEAGVTIGWEKYTSNGISFGINSFGKSAPYKQIYKHFGLTSENIISEIKKNYK</sequence>
<feature type="binding site" evidence="13">
    <location>
        <position position="259"/>
    </location>
    <ligand>
        <name>substrate</name>
    </ligand>
</feature>
<feature type="domain" description="Transketolase-like pyrimidine-binding" evidence="17">
    <location>
        <begin position="351"/>
        <end position="523"/>
    </location>
</feature>
<feature type="active site" description="Proton donor" evidence="12">
    <location>
        <position position="408"/>
    </location>
</feature>
<dbReference type="FunFam" id="3.40.50.970:FF:000004">
    <property type="entry name" value="Transketolase"/>
    <property type="match status" value="1"/>
</dbReference>
<dbReference type="EC" id="2.2.1.1" evidence="5 11"/>
<dbReference type="CDD" id="cd02012">
    <property type="entry name" value="TPP_TK"/>
    <property type="match status" value="1"/>
</dbReference>
<evidence type="ECO:0000256" key="16">
    <source>
        <dbReference type="PIRSR" id="PIRSR605478-5"/>
    </source>
</evidence>
<comment type="subunit">
    <text evidence="4">Homodimer.</text>
</comment>
<feature type="binding site" evidence="15">
    <location>
        <position position="185"/>
    </location>
    <ligand>
        <name>Mg(2+)</name>
        <dbReference type="ChEBI" id="CHEBI:18420"/>
    </ligand>
</feature>
<dbReference type="Pfam" id="PF00456">
    <property type="entry name" value="Transketolase_N"/>
    <property type="match status" value="1"/>
</dbReference>
<feature type="site" description="Important for catalytic activity" evidence="16">
    <location>
        <position position="28"/>
    </location>
</feature>
<dbReference type="SUPFAM" id="SSF52922">
    <property type="entry name" value="TK C-terminal domain-like"/>
    <property type="match status" value="1"/>
</dbReference>
<dbReference type="Gene3D" id="3.40.50.920">
    <property type="match status" value="1"/>
</dbReference>
<feature type="binding site" evidence="14">
    <location>
        <position position="185"/>
    </location>
    <ligand>
        <name>thiamine diphosphate</name>
        <dbReference type="ChEBI" id="CHEBI:58937"/>
    </ligand>
</feature>